<dbReference type="InParanoid" id="A0A1Q3CHX0"/>
<reference evidence="4" key="1">
    <citation type="submission" date="2016-04" db="EMBL/GenBank/DDBJ databases">
        <title>Cephalotus genome sequencing.</title>
        <authorList>
            <person name="Fukushima K."/>
            <person name="Hasebe M."/>
            <person name="Fang X."/>
        </authorList>
    </citation>
    <scope>NUCLEOTIDE SEQUENCE [LARGE SCALE GENOMIC DNA]</scope>
    <source>
        <strain evidence="4">cv. St1</strain>
    </source>
</reference>
<dbReference type="EMBL" id="BDDD01002059">
    <property type="protein sequence ID" value="GAV79864.1"/>
    <property type="molecule type" value="Genomic_DNA"/>
</dbReference>
<feature type="region of interest" description="Disordered" evidence="1">
    <location>
        <begin position="1"/>
        <end position="77"/>
    </location>
</feature>
<proteinExistence type="predicted"/>
<evidence type="ECO:0000256" key="2">
    <source>
        <dbReference type="SAM" id="Phobius"/>
    </source>
</evidence>
<dbReference type="FunCoup" id="A0A1Q3CHX0">
    <property type="interactions" value="249"/>
</dbReference>
<keyword evidence="4" id="KW-1185">Reference proteome</keyword>
<organism evidence="3 4">
    <name type="scientific">Cephalotus follicularis</name>
    <name type="common">Albany pitcher plant</name>
    <dbReference type="NCBI Taxonomy" id="3775"/>
    <lineage>
        <taxon>Eukaryota</taxon>
        <taxon>Viridiplantae</taxon>
        <taxon>Streptophyta</taxon>
        <taxon>Embryophyta</taxon>
        <taxon>Tracheophyta</taxon>
        <taxon>Spermatophyta</taxon>
        <taxon>Magnoliopsida</taxon>
        <taxon>eudicotyledons</taxon>
        <taxon>Gunneridae</taxon>
        <taxon>Pentapetalae</taxon>
        <taxon>rosids</taxon>
        <taxon>fabids</taxon>
        <taxon>Oxalidales</taxon>
        <taxon>Cephalotaceae</taxon>
        <taxon>Cephalotus</taxon>
    </lineage>
</organism>
<protein>
    <submittedName>
        <fullName evidence="3">Uncharacterized protein</fullName>
    </submittedName>
</protein>
<keyword evidence="2" id="KW-0812">Transmembrane</keyword>
<dbReference type="OrthoDB" id="783427at2759"/>
<name>A0A1Q3CHX0_CEPFO</name>
<dbReference type="Proteomes" id="UP000187406">
    <property type="component" value="Unassembled WGS sequence"/>
</dbReference>
<sequence length="164" mass="18210">MQRQSLGSPNSKLLQVHGGGGGLASPKPIPHIAMTEPTESNRKDSSPSSSSLADDDDQRKSLKPRRLSLSQSPPSKPENLIHIIPLLTLICFLILYFSSHTPSQSDLTQFNGFKGFSNHKDSSKLSRFVELDRGDVLAFRSLRNLQEVQKNVSKSKPHRKFADF</sequence>
<dbReference type="AlphaFoldDB" id="A0A1Q3CHX0"/>
<gene>
    <name evidence="3" type="ORF">CFOL_v3_23327</name>
</gene>
<dbReference type="PANTHER" id="PTHR35297">
    <property type="entry name" value="PROTEIN, PUTATIVE-RELATED"/>
    <property type="match status" value="1"/>
</dbReference>
<feature type="transmembrane region" description="Helical" evidence="2">
    <location>
        <begin position="80"/>
        <end position="97"/>
    </location>
</feature>
<evidence type="ECO:0000256" key="1">
    <source>
        <dbReference type="SAM" id="MobiDB-lite"/>
    </source>
</evidence>
<keyword evidence="2" id="KW-0472">Membrane</keyword>
<accession>A0A1Q3CHX0</accession>
<evidence type="ECO:0000313" key="4">
    <source>
        <dbReference type="Proteomes" id="UP000187406"/>
    </source>
</evidence>
<comment type="caution">
    <text evidence="3">The sequence shown here is derived from an EMBL/GenBank/DDBJ whole genome shotgun (WGS) entry which is preliminary data.</text>
</comment>
<evidence type="ECO:0000313" key="3">
    <source>
        <dbReference type="EMBL" id="GAV79864.1"/>
    </source>
</evidence>
<dbReference type="PANTHER" id="PTHR35297:SF2">
    <property type="entry name" value="PROTEIN, PUTATIVE-RELATED"/>
    <property type="match status" value="1"/>
</dbReference>
<dbReference type="STRING" id="3775.A0A1Q3CHX0"/>
<keyword evidence="2" id="KW-1133">Transmembrane helix</keyword>
<feature type="compositionally biased region" description="Polar residues" evidence="1">
    <location>
        <begin position="1"/>
        <end position="13"/>
    </location>
</feature>